<dbReference type="PROSITE" id="PS51257">
    <property type="entry name" value="PROKAR_LIPOPROTEIN"/>
    <property type="match status" value="1"/>
</dbReference>
<reference evidence="7 8" key="1">
    <citation type="submission" date="2017-07" db="EMBL/GenBank/DDBJ databases">
        <title>The complete genome sequence of Bacillus mesonae strain H20-5, an efficient strain improving plant abiotic stress resistance.</title>
        <authorList>
            <person name="Kim S.Y."/>
            <person name="Song H."/>
            <person name="Sang M.K."/>
            <person name="Weon H.-Y."/>
            <person name="Song J."/>
        </authorList>
    </citation>
    <scope>NUCLEOTIDE SEQUENCE [LARGE SCALE GENOMIC DNA]</scope>
    <source>
        <strain evidence="7 8">H20-5</strain>
    </source>
</reference>
<feature type="transmembrane region" description="Helical" evidence="5">
    <location>
        <begin position="140"/>
        <end position="160"/>
    </location>
</feature>
<name>A0A3Q9QVY3_9BACI</name>
<sequence length="436" mass="49953">MENNSFKSYSNQKYTIKKSTLEWVIIICLIIFSCINTSTMFISMLLFLAFLIQKELGALKIINIITLRTVINPGLGIDIGNQQNLKWIILFLCSIYLLFSYSKLKKCDKRKINLVINIVLLFTTYNIFVAFVFSSLPIVAIIKLLSYTIIFLGTLIGVGYTYRKIDWLKWMLSLFTIMMACSFIFLPLPVSRLRNGVSFQGIINHPNMFGILAVFFVATVLSYSQINKNFKKVYLYSSLILVLYMVILSKSRTSLISCILLILLYVLFSNYKTVVKFIILPFSIIGVIFLALGSNISEFLIKFLYKGQGQGELLNSRIGQIESLTSNFKNSPWFGNGFSVPVLPFKSYVFSFDYVVEPGNLILSVLSYSGVIGFFIFITYIFIALWKNIKNFKKIGFLPVATLIISMGEMVFFSSNNIGIWCYMFLSMYLFFNNRK</sequence>
<feature type="transmembrane region" description="Helical" evidence="5">
    <location>
        <begin position="361"/>
        <end position="383"/>
    </location>
</feature>
<feature type="transmembrane region" description="Helical" evidence="5">
    <location>
        <begin position="418"/>
        <end position="434"/>
    </location>
</feature>
<evidence type="ECO:0000259" key="6">
    <source>
        <dbReference type="Pfam" id="PF04932"/>
    </source>
</evidence>
<feature type="transmembrane region" description="Helical" evidence="5">
    <location>
        <begin position="395"/>
        <end position="412"/>
    </location>
</feature>
<feature type="transmembrane region" description="Helical" evidence="5">
    <location>
        <begin position="254"/>
        <end position="271"/>
    </location>
</feature>
<gene>
    <name evidence="7" type="ORF">CHR53_26440</name>
</gene>
<feature type="transmembrane region" description="Helical" evidence="5">
    <location>
        <begin position="114"/>
        <end position="134"/>
    </location>
</feature>
<protein>
    <recommendedName>
        <fullName evidence="6">O-antigen ligase-related domain-containing protein</fullName>
    </recommendedName>
</protein>
<dbReference type="EMBL" id="CP022572">
    <property type="protein sequence ID" value="AZU64482.1"/>
    <property type="molecule type" value="Genomic_DNA"/>
</dbReference>
<organism evidence="7 8">
    <name type="scientific">Neobacillus mesonae</name>
    <dbReference type="NCBI Taxonomy" id="1193713"/>
    <lineage>
        <taxon>Bacteria</taxon>
        <taxon>Bacillati</taxon>
        <taxon>Bacillota</taxon>
        <taxon>Bacilli</taxon>
        <taxon>Bacillales</taxon>
        <taxon>Bacillaceae</taxon>
        <taxon>Neobacillus</taxon>
    </lineage>
</organism>
<keyword evidence="8" id="KW-1185">Reference proteome</keyword>
<keyword evidence="3 5" id="KW-1133">Transmembrane helix</keyword>
<evidence type="ECO:0000313" key="7">
    <source>
        <dbReference type="EMBL" id="AZU64482.1"/>
    </source>
</evidence>
<dbReference type="Proteomes" id="UP000282892">
    <property type="component" value="Chromosome"/>
</dbReference>
<keyword evidence="4 5" id="KW-0472">Membrane</keyword>
<dbReference type="AlphaFoldDB" id="A0A3Q9QVY3"/>
<feature type="domain" description="O-antigen ligase-related" evidence="6">
    <location>
        <begin position="239"/>
        <end position="378"/>
    </location>
</feature>
<dbReference type="Pfam" id="PF04932">
    <property type="entry name" value="Wzy_C"/>
    <property type="match status" value="1"/>
</dbReference>
<feature type="transmembrane region" description="Helical" evidence="5">
    <location>
        <begin position="21"/>
        <end position="52"/>
    </location>
</feature>
<dbReference type="OrthoDB" id="2412971at2"/>
<comment type="subcellular location">
    <subcellularLocation>
        <location evidence="1">Membrane</location>
        <topology evidence="1">Multi-pass membrane protein</topology>
    </subcellularLocation>
</comment>
<accession>A0A3Q9QVY3</accession>
<feature type="transmembrane region" description="Helical" evidence="5">
    <location>
        <begin position="278"/>
        <end position="296"/>
    </location>
</feature>
<feature type="transmembrane region" description="Helical" evidence="5">
    <location>
        <begin position="167"/>
        <end position="188"/>
    </location>
</feature>
<evidence type="ECO:0000256" key="3">
    <source>
        <dbReference type="ARBA" id="ARBA00022989"/>
    </source>
</evidence>
<evidence type="ECO:0000313" key="8">
    <source>
        <dbReference type="Proteomes" id="UP000282892"/>
    </source>
</evidence>
<keyword evidence="2 5" id="KW-0812">Transmembrane</keyword>
<feature type="transmembrane region" description="Helical" evidence="5">
    <location>
        <begin position="208"/>
        <end position="226"/>
    </location>
</feature>
<evidence type="ECO:0000256" key="5">
    <source>
        <dbReference type="SAM" id="Phobius"/>
    </source>
</evidence>
<feature type="transmembrane region" description="Helical" evidence="5">
    <location>
        <begin position="233"/>
        <end position="248"/>
    </location>
</feature>
<proteinExistence type="predicted"/>
<dbReference type="GO" id="GO:0016020">
    <property type="term" value="C:membrane"/>
    <property type="evidence" value="ECO:0007669"/>
    <property type="project" value="UniProtKB-SubCell"/>
</dbReference>
<evidence type="ECO:0000256" key="1">
    <source>
        <dbReference type="ARBA" id="ARBA00004141"/>
    </source>
</evidence>
<dbReference type="RefSeq" id="WP_127489247.1">
    <property type="nucleotide sequence ID" value="NZ_CP022572.1"/>
</dbReference>
<evidence type="ECO:0000256" key="4">
    <source>
        <dbReference type="ARBA" id="ARBA00023136"/>
    </source>
</evidence>
<dbReference type="InterPro" id="IPR007016">
    <property type="entry name" value="O-antigen_ligase-rel_domated"/>
</dbReference>
<feature type="transmembrane region" description="Helical" evidence="5">
    <location>
        <begin position="85"/>
        <end position="102"/>
    </location>
</feature>
<dbReference type="KEGG" id="nmk:CHR53_26440"/>
<evidence type="ECO:0000256" key="2">
    <source>
        <dbReference type="ARBA" id="ARBA00022692"/>
    </source>
</evidence>